<evidence type="ECO:0000259" key="3">
    <source>
        <dbReference type="SMART" id="SM00062"/>
    </source>
</evidence>
<accession>A0A6I5N1U6</accession>
<evidence type="ECO:0000313" key="5">
    <source>
        <dbReference type="Proteomes" id="UP000469292"/>
    </source>
</evidence>
<proteinExistence type="predicted"/>
<evidence type="ECO:0000256" key="1">
    <source>
        <dbReference type="ARBA" id="ARBA00022729"/>
    </source>
</evidence>
<name>A0A6I5N1U6_9BIFI</name>
<evidence type="ECO:0000313" key="4">
    <source>
        <dbReference type="EMBL" id="NEG69599.1"/>
    </source>
</evidence>
<dbReference type="PANTHER" id="PTHR35936">
    <property type="entry name" value="MEMBRANE-BOUND LYTIC MUREIN TRANSGLYCOSYLASE F"/>
    <property type="match status" value="1"/>
</dbReference>
<protein>
    <submittedName>
        <fullName evidence="4">Transporter substrate-binding domain-containing protein</fullName>
    </submittedName>
</protein>
<sequence>MYPIIVESTKQSRNRDEQRKNHGRHAGNIHKAVMSTLAALLAVGALAGTAACGGTASDSSNAAAADDKAATTLTVAVAANSKPLSYTNDNGELDGYEYQVLKAVDDLLDGYDLNIEAVADDAEDIGIDTGKYALTAGGYFKTAKREEKYLLPSVNSGVSLMRLYTTKDRTDINTLDDLVGKVVAPISPSGGVNNLLAGYNEEHSDAQIDLTYQEDLPIADRFSGLLSGKYDAVVIPQQSFDLDSIESALGATFRGSEPVQVNNQYFLINKDYEDFAARVDEALATLKDNGTLTSLSKKYFGTDVFQYEDQAVS</sequence>
<dbReference type="InterPro" id="IPR001638">
    <property type="entry name" value="Solute-binding_3/MltF_N"/>
</dbReference>
<keyword evidence="1" id="KW-0732">Signal</keyword>
<feature type="region of interest" description="Disordered" evidence="2">
    <location>
        <begin position="1"/>
        <end position="24"/>
    </location>
</feature>
<keyword evidence="5" id="KW-1185">Reference proteome</keyword>
<gene>
    <name evidence="4" type="ORF">F6S87_02975</name>
</gene>
<dbReference type="SUPFAM" id="SSF53850">
    <property type="entry name" value="Periplasmic binding protein-like II"/>
    <property type="match status" value="1"/>
</dbReference>
<organism evidence="4 5">
    <name type="scientific">Bifidobacterium choloepi</name>
    <dbReference type="NCBI Taxonomy" id="2614131"/>
    <lineage>
        <taxon>Bacteria</taxon>
        <taxon>Bacillati</taxon>
        <taxon>Actinomycetota</taxon>
        <taxon>Actinomycetes</taxon>
        <taxon>Bifidobacteriales</taxon>
        <taxon>Bifidobacteriaceae</taxon>
        <taxon>Bifidobacterium</taxon>
    </lineage>
</organism>
<dbReference type="AlphaFoldDB" id="A0A6I5N1U6"/>
<dbReference type="Proteomes" id="UP000469292">
    <property type="component" value="Unassembled WGS sequence"/>
</dbReference>
<dbReference type="EMBL" id="VYSG01000001">
    <property type="protein sequence ID" value="NEG69599.1"/>
    <property type="molecule type" value="Genomic_DNA"/>
</dbReference>
<dbReference type="SMART" id="SM00062">
    <property type="entry name" value="PBPb"/>
    <property type="match status" value="1"/>
</dbReference>
<evidence type="ECO:0000256" key="2">
    <source>
        <dbReference type="SAM" id="MobiDB-lite"/>
    </source>
</evidence>
<dbReference type="Pfam" id="PF00497">
    <property type="entry name" value="SBP_bac_3"/>
    <property type="match status" value="1"/>
</dbReference>
<reference evidence="4 5" key="1">
    <citation type="submission" date="2019-09" db="EMBL/GenBank/DDBJ databases">
        <title>Phylogenetic characterization of a novel taxon of the genus Bifidobacterium: Bifidobacterium choloepi sp. nov.</title>
        <authorList>
            <person name="Modesto M."/>
            <person name="Satti M."/>
        </authorList>
    </citation>
    <scope>NUCLEOTIDE SEQUENCE [LARGE SCALE GENOMIC DNA]</scope>
    <source>
        <strain evidence="4 5">BRDM6</strain>
    </source>
</reference>
<feature type="domain" description="Solute-binding protein family 3/N-terminal" evidence="3">
    <location>
        <begin position="72"/>
        <end position="303"/>
    </location>
</feature>
<dbReference type="PANTHER" id="PTHR35936:SF19">
    <property type="entry name" value="AMINO-ACID-BINDING PROTEIN YXEM-RELATED"/>
    <property type="match status" value="1"/>
</dbReference>
<dbReference type="Gene3D" id="3.40.190.10">
    <property type="entry name" value="Periplasmic binding protein-like II"/>
    <property type="match status" value="2"/>
</dbReference>
<comment type="caution">
    <text evidence="4">The sequence shown here is derived from an EMBL/GenBank/DDBJ whole genome shotgun (WGS) entry which is preliminary data.</text>
</comment>